<dbReference type="AlphaFoldDB" id="A0A2N9XTU1"/>
<protein>
    <recommendedName>
        <fullName evidence="5">[Ribosomal protein bS18]-alanine N-acetyltransferase</fullName>
        <ecNumber evidence="5">2.3.1.266</ecNumber>
    </recommendedName>
</protein>
<keyword evidence="4" id="KW-0012">Acyltransferase</keyword>
<dbReference type="EMBL" id="MEIP01000014">
    <property type="protein sequence ID" value="PIT47863.1"/>
    <property type="molecule type" value="Genomic_DNA"/>
</dbReference>
<evidence type="ECO:0000313" key="9">
    <source>
        <dbReference type="Proteomes" id="UP000229970"/>
    </source>
</evidence>
<sequence length="143" mass="16564">MNIRNAILTDIPALQELEQQCNPSPWSAAQLSSSINTLQPVWVIDQPEHGIIAMLVWQKLPDEAEIHLLNTHPAHRRQGYAQQLLEHLFQWAQQHHINRILLEVRASNYGALQLYKHNGFQRCGLRKNYYHNGEDAVLMEKPC</sequence>
<dbReference type="InterPro" id="IPR050680">
    <property type="entry name" value="YpeA/RimI_acetyltransf"/>
</dbReference>
<dbReference type="NCBIfam" id="TIGR01575">
    <property type="entry name" value="rimI"/>
    <property type="match status" value="1"/>
</dbReference>
<dbReference type="PANTHER" id="PTHR43420:SF44">
    <property type="entry name" value="ACETYLTRANSFERASE YPEA"/>
    <property type="match status" value="1"/>
</dbReference>
<dbReference type="EC" id="2.3.1.266" evidence="5"/>
<evidence type="ECO:0000313" key="10">
    <source>
        <dbReference type="Proteomes" id="UP000231484"/>
    </source>
</evidence>
<gene>
    <name evidence="7" type="ORF">BHC46_06175</name>
    <name evidence="8" type="ORF">BHC48_01555</name>
</gene>
<dbReference type="InterPro" id="IPR006464">
    <property type="entry name" value="AcTrfase_RimI/Ard1"/>
</dbReference>
<evidence type="ECO:0000256" key="1">
    <source>
        <dbReference type="ARBA" id="ARBA00005395"/>
    </source>
</evidence>
<evidence type="ECO:0000256" key="3">
    <source>
        <dbReference type="ARBA" id="ARBA00022679"/>
    </source>
</evidence>
<dbReference type="SUPFAM" id="SSF55729">
    <property type="entry name" value="Acyl-CoA N-acyltransferases (Nat)"/>
    <property type="match status" value="1"/>
</dbReference>
<evidence type="ECO:0000256" key="2">
    <source>
        <dbReference type="ARBA" id="ARBA00022490"/>
    </source>
</evidence>
<evidence type="ECO:0000313" key="7">
    <source>
        <dbReference type="EMBL" id="PIT47863.1"/>
    </source>
</evidence>
<accession>A0A2N9XTU1</accession>
<comment type="catalytic activity">
    <reaction evidence="5">
        <text>N-terminal L-alanyl-[ribosomal protein bS18] + acetyl-CoA = N-terminal N(alpha)-acetyl-L-alanyl-[ribosomal protein bS18] + CoA + H(+)</text>
        <dbReference type="Rhea" id="RHEA:43756"/>
        <dbReference type="Rhea" id="RHEA-COMP:10676"/>
        <dbReference type="Rhea" id="RHEA-COMP:10677"/>
        <dbReference type="ChEBI" id="CHEBI:15378"/>
        <dbReference type="ChEBI" id="CHEBI:57287"/>
        <dbReference type="ChEBI" id="CHEBI:57288"/>
        <dbReference type="ChEBI" id="CHEBI:64718"/>
        <dbReference type="ChEBI" id="CHEBI:83683"/>
        <dbReference type="EC" id="2.3.1.266"/>
    </reaction>
</comment>
<dbReference type="Pfam" id="PF00583">
    <property type="entry name" value="Acetyltransf_1"/>
    <property type="match status" value="1"/>
</dbReference>
<dbReference type="Proteomes" id="UP000229970">
    <property type="component" value="Unassembled WGS sequence"/>
</dbReference>
<dbReference type="EMBL" id="MEIQ01000022">
    <property type="protein sequence ID" value="PIT52783.1"/>
    <property type="molecule type" value="Genomic_DNA"/>
</dbReference>
<dbReference type="InterPro" id="IPR000182">
    <property type="entry name" value="GNAT_dom"/>
</dbReference>
<comment type="caution">
    <text evidence="8">The sequence shown here is derived from an EMBL/GenBank/DDBJ whole genome shotgun (WGS) entry which is preliminary data.</text>
</comment>
<dbReference type="PANTHER" id="PTHR43420">
    <property type="entry name" value="ACETYLTRANSFERASE"/>
    <property type="match status" value="1"/>
</dbReference>
<evidence type="ECO:0000313" key="8">
    <source>
        <dbReference type="EMBL" id="PIT52783.1"/>
    </source>
</evidence>
<reference evidence="9 10" key="1">
    <citation type="journal article" date="2017" name="MBio">
        <title>Type VI secretion-mediated competition in the bee gut microbiome.</title>
        <authorList>
            <person name="Steele M.I."/>
            <person name="Kwong W.K."/>
            <person name="Powell J.E."/>
            <person name="Whiteley M."/>
            <person name="Moran N.A."/>
        </authorList>
    </citation>
    <scope>NUCLEOTIDE SEQUENCE [LARGE SCALE GENOMIC DNA]</scope>
    <source>
        <strain evidence="8 10">Occ4-2</strain>
        <strain evidence="7 9">Ruf1-X</strain>
    </source>
</reference>
<evidence type="ECO:0000256" key="4">
    <source>
        <dbReference type="ARBA" id="ARBA00023315"/>
    </source>
</evidence>
<keyword evidence="3 8" id="KW-0808">Transferase</keyword>
<dbReference type="RefSeq" id="WP_037490622.1">
    <property type="nucleotide sequence ID" value="NZ_MEIP01000014.1"/>
</dbReference>
<dbReference type="PROSITE" id="PS51186">
    <property type="entry name" value="GNAT"/>
    <property type="match status" value="1"/>
</dbReference>
<dbReference type="CDD" id="cd04301">
    <property type="entry name" value="NAT_SF"/>
    <property type="match status" value="1"/>
</dbReference>
<dbReference type="Gene3D" id="3.40.630.30">
    <property type="match status" value="1"/>
</dbReference>
<evidence type="ECO:0000256" key="5">
    <source>
        <dbReference type="RuleBase" id="RU363094"/>
    </source>
</evidence>
<dbReference type="Proteomes" id="UP000231484">
    <property type="component" value="Unassembled WGS sequence"/>
</dbReference>
<dbReference type="OrthoDB" id="9796919at2"/>
<feature type="domain" description="N-acetyltransferase" evidence="6">
    <location>
        <begin position="1"/>
        <end position="143"/>
    </location>
</feature>
<proteinExistence type="inferred from homology"/>
<dbReference type="GO" id="GO:0005737">
    <property type="term" value="C:cytoplasm"/>
    <property type="evidence" value="ECO:0007669"/>
    <property type="project" value="UniProtKB-SubCell"/>
</dbReference>
<comment type="similarity">
    <text evidence="1 5">Belongs to the acetyltransferase family. RimI subfamily.</text>
</comment>
<dbReference type="InterPro" id="IPR016181">
    <property type="entry name" value="Acyl_CoA_acyltransferase"/>
</dbReference>
<comment type="function">
    <text evidence="5">Acetylates the N-terminal alanine of ribosomal protein bS18.</text>
</comment>
<keyword evidence="2 5" id="KW-0963">Cytoplasm</keyword>
<name>A0A2N9XTU1_9NEIS</name>
<comment type="subcellular location">
    <subcellularLocation>
        <location evidence="5">Cytoplasm</location>
    </subcellularLocation>
</comment>
<evidence type="ECO:0000259" key="6">
    <source>
        <dbReference type="PROSITE" id="PS51186"/>
    </source>
</evidence>
<organism evidence="8 10">
    <name type="scientific">Snodgrassella alvi</name>
    <dbReference type="NCBI Taxonomy" id="1196083"/>
    <lineage>
        <taxon>Bacteria</taxon>
        <taxon>Pseudomonadati</taxon>
        <taxon>Pseudomonadota</taxon>
        <taxon>Betaproteobacteria</taxon>
        <taxon>Neisseriales</taxon>
        <taxon>Neisseriaceae</taxon>
        <taxon>Snodgrassella</taxon>
    </lineage>
</organism>
<dbReference type="GO" id="GO:0008999">
    <property type="term" value="F:protein-N-terminal-alanine acetyltransferase activity"/>
    <property type="evidence" value="ECO:0007669"/>
    <property type="project" value="UniProtKB-EC"/>
</dbReference>